<evidence type="ECO:0000313" key="4">
    <source>
        <dbReference type="Proteomes" id="UP000261812"/>
    </source>
</evidence>
<sequence>MLNLRRTALVALAAMATCTTVLLSPAEAKQVKAVRGVVTNIDGDNVTLRQPWGEEIVVVFDRKHRQRPFRQEIVEGLDVAVILDPNASVPTAKIICARIVPAPEFVAVTPIQVPQVGGSAPAPRPAAIPPAAPPPAPPTQILF</sequence>
<dbReference type="EMBL" id="CP032152">
    <property type="protein sequence ID" value="AXY68167.2"/>
    <property type="molecule type" value="Genomic_DNA"/>
</dbReference>
<feature type="compositionally biased region" description="Pro residues" evidence="1">
    <location>
        <begin position="122"/>
        <end position="143"/>
    </location>
</feature>
<feature type="signal peptide" evidence="2">
    <location>
        <begin position="1"/>
        <end position="23"/>
    </location>
</feature>
<feature type="region of interest" description="Disordered" evidence="1">
    <location>
        <begin position="118"/>
        <end position="143"/>
    </location>
</feature>
<name>A0A3B7MC20_9CYAN</name>
<gene>
    <name evidence="3" type="ORF">D3A95_08875</name>
</gene>
<reference evidence="4" key="1">
    <citation type="submission" date="2018-09" db="EMBL/GenBank/DDBJ databases">
        <title>Complete genome sequence of thermophilic cyanobacteria strain Thermosynechococcus elongatus PKUAC-SCTE542.</title>
        <authorList>
            <person name="Liang Y."/>
            <person name="Tang J."/>
            <person name="Daroch M."/>
        </authorList>
    </citation>
    <scope>NUCLEOTIDE SEQUENCE [LARGE SCALE GENOMIC DNA]</scope>
    <source>
        <strain evidence="4">E542</strain>
    </source>
</reference>
<evidence type="ECO:0000313" key="3">
    <source>
        <dbReference type="EMBL" id="AXY68167.2"/>
    </source>
</evidence>
<dbReference type="AlphaFoldDB" id="A0A3B7MC20"/>
<keyword evidence="2" id="KW-0732">Signal</keyword>
<protein>
    <submittedName>
        <fullName evidence="3">Uncharacterized protein</fullName>
    </submittedName>
</protein>
<proteinExistence type="predicted"/>
<evidence type="ECO:0000256" key="1">
    <source>
        <dbReference type="SAM" id="MobiDB-lite"/>
    </source>
</evidence>
<dbReference type="Proteomes" id="UP000261812">
    <property type="component" value="Chromosome"/>
</dbReference>
<dbReference type="RefSeq" id="WP_181494680.1">
    <property type="nucleotide sequence ID" value="NZ_CP032152.1"/>
</dbReference>
<accession>A0A3B7MC20</accession>
<evidence type="ECO:0000256" key="2">
    <source>
        <dbReference type="SAM" id="SignalP"/>
    </source>
</evidence>
<dbReference type="KEGG" id="tsq:D3A95_08875"/>
<organism evidence="3 4">
    <name type="scientific">Thermosynechococcus sichuanensis E542</name>
    <dbReference type="NCBI Taxonomy" id="2016101"/>
    <lineage>
        <taxon>Bacteria</taxon>
        <taxon>Bacillati</taxon>
        <taxon>Cyanobacteriota</taxon>
        <taxon>Cyanophyceae</taxon>
        <taxon>Acaryochloridales</taxon>
        <taxon>Thermosynechococcaceae</taxon>
        <taxon>Thermosynechococcus</taxon>
        <taxon>Thermosynechococcus sichuanensis</taxon>
    </lineage>
</organism>
<feature type="chain" id="PRO_5028198677" evidence="2">
    <location>
        <begin position="24"/>
        <end position="143"/>
    </location>
</feature>
<keyword evidence="4" id="KW-1185">Reference proteome</keyword>